<reference evidence="15 16" key="1">
    <citation type="submission" date="2020-02" db="EMBL/GenBank/DDBJ databases">
        <authorList>
            <person name="Hogendoorn C."/>
        </authorList>
    </citation>
    <scope>NUCLEOTIDE SEQUENCE [LARGE SCALE GENOMIC DNA]</scope>
    <source>
        <strain evidence="15">METHB21</strain>
    </source>
</reference>
<dbReference type="PANTHER" id="PTHR42891">
    <property type="entry name" value="D-GLYCERO-BETA-D-MANNO-HEPTOSE-1,7-BISPHOSPHATE 7-PHOSPHATASE"/>
    <property type="match status" value="1"/>
</dbReference>
<evidence type="ECO:0000256" key="12">
    <source>
        <dbReference type="PIRSR" id="PIRSR004682-1"/>
    </source>
</evidence>
<evidence type="ECO:0000256" key="14">
    <source>
        <dbReference type="PIRSR" id="PIRSR004682-4"/>
    </source>
</evidence>
<dbReference type="GO" id="GO:0016791">
    <property type="term" value="F:phosphatase activity"/>
    <property type="evidence" value="ECO:0007669"/>
    <property type="project" value="InterPro"/>
</dbReference>
<dbReference type="NCBIfam" id="TIGR01662">
    <property type="entry name" value="HAD-SF-IIIA"/>
    <property type="match status" value="1"/>
</dbReference>
<dbReference type="RefSeq" id="WP_174627297.1">
    <property type="nucleotide sequence ID" value="NZ_CADCXN010000104.1"/>
</dbReference>
<comment type="cofactor">
    <cofactor evidence="14">
        <name>Zn(2+)</name>
        <dbReference type="ChEBI" id="CHEBI:29105"/>
    </cofactor>
</comment>
<keyword evidence="7 14" id="KW-0862">Zinc</keyword>
<feature type="binding site" evidence="14">
    <location>
        <position position="10"/>
    </location>
    <ligand>
        <name>Mg(2+)</name>
        <dbReference type="ChEBI" id="CHEBI:18420"/>
    </ligand>
</feature>
<evidence type="ECO:0000256" key="4">
    <source>
        <dbReference type="ARBA" id="ARBA00022490"/>
    </source>
</evidence>
<keyword evidence="6 11" id="KW-0378">Hydrolase</keyword>
<evidence type="ECO:0000256" key="7">
    <source>
        <dbReference type="ARBA" id="ARBA00022833"/>
    </source>
</evidence>
<dbReference type="Proteomes" id="UP000494216">
    <property type="component" value="Unassembled WGS sequence"/>
</dbReference>
<dbReference type="EC" id="3.1.3.-" evidence="11"/>
<comment type="caution">
    <text evidence="15">The sequence shown here is derived from an EMBL/GenBank/DDBJ whole genome shotgun (WGS) entry which is preliminary data.</text>
</comment>
<comment type="subunit">
    <text evidence="3">Monomer.</text>
</comment>
<dbReference type="PANTHER" id="PTHR42891:SF1">
    <property type="entry name" value="D-GLYCERO-BETA-D-MANNO-HEPTOSE-1,7-BISPHOSPHATE 7-PHOSPHATASE"/>
    <property type="match status" value="1"/>
</dbReference>
<dbReference type="NCBIfam" id="NF006506">
    <property type="entry name" value="PRK08942.1"/>
    <property type="match status" value="1"/>
</dbReference>
<dbReference type="SUPFAM" id="SSF56784">
    <property type="entry name" value="HAD-like"/>
    <property type="match status" value="1"/>
</dbReference>
<dbReference type="CDD" id="cd07503">
    <property type="entry name" value="HAD_HisB-N"/>
    <property type="match status" value="1"/>
</dbReference>
<evidence type="ECO:0000313" key="16">
    <source>
        <dbReference type="Proteomes" id="UP000494216"/>
    </source>
</evidence>
<feature type="active site" description="Nucleophile" evidence="12">
    <location>
        <position position="10"/>
    </location>
</feature>
<feature type="site" description="Contributes to substrate recognition" evidence="13">
    <location>
        <position position="109"/>
    </location>
</feature>
<accession>A0A8S0YAT1</accession>
<dbReference type="InterPro" id="IPR006549">
    <property type="entry name" value="HAD-SF_hydro_IIIA"/>
</dbReference>
<dbReference type="PIRSF" id="PIRSF004682">
    <property type="entry name" value="GmhB"/>
    <property type="match status" value="1"/>
</dbReference>
<evidence type="ECO:0000256" key="1">
    <source>
        <dbReference type="ARBA" id="ARBA00001946"/>
    </source>
</evidence>
<evidence type="ECO:0000256" key="5">
    <source>
        <dbReference type="ARBA" id="ARBA00022723"/>
    </source>
</evidence>
<dbReference type="NCBIfam" id="TIGR00213">
    <property type="entry name" value="GmhB_yaeD"/>
    <property type="match status" value="1"/>
</dbReference>
<dbReference type="EMBL" id="CADCXN010000104">
    <property type="protein sequence ID" value="CAA9892537.1"/>
    <property type="molecule type" value="Genomic_DNA"/>
</dbReference>
<feature type="active site" description="Proton donor" evidence="12">
    <location>
        <position position="12"/>
    </location>
</feature>
<feature type="binding site" evidence="14">
    <location>
        <position position="91"/>
    </location>
    <ligand>
        <name>Zn(2+)</name>
        <dbReference type="ChEBI" id="CHEBI:29105"/>
    </ligand>
</feature>
<feature type="site" description="Contributes to substrate recognition" evidence="13">
    <location>
        <position position="110"/>
    </location>
</feature>
<keyword evidence="16" id="KW-1185">Reference proteome</keyword>
<dbReference type="FunFam" id="3.40.50.1000:FF:000037">
    <property type="entry name" value="D,D-heptose 1,7-bisphosphate phosphatase"/>
    <property type="match status" value="1"/>
</dbReference>
<feature type="binding site" evidence="14">
    <location>
        <position position="93"/>
    </location>
    <ligand>
        <name>Zn(2+)</name>
        <dbReference type="ChEBI" id="CHEBI:29105"/>
    </ligand>
</feature>
<feature type="binding site" evidence="14">
    <location>
        <position position="106"/>
    </location>
    <ligand>
        <name>Zn(2+)</name>
        <dbReference type="ChEBI" id="CHEBI:29105"/>
    </ligand>
</feature>
<dbReference type="Pfam" id="PF08645">
    <property type="entry name" value="PNK3P"/>
    <property type="match status" value="1"/>
</dbReference>
<evidence type="ECO:0000256" key="10">
    <source>
        <dbReference type="ARBA" id="ARBA00061616"/>
    </source>
</evidence>
<evidence type="ECO:0000256" key="13">
    <source>
        <dbReference type="PIRSR" id="PIRSR004682-3"/>
    </source>
</evidence>
<dbReference type="Gene3D" id="3.40.50.1000">
    <property type="entry name" value="HAD superfamily/HAD-like"/>
    <property type="match status" value="1"/>
</dbReference>
<dbReference type="GO" id="GO:0005975">
    <property type="term" value="P:carbohydrate metabolic process"/>
    <property type="evidence" value="ECO:0007669"/>
    <property type="project" value="InterPro"/>
</dbReference>
<name>A0A8S0YAT1_9GAMM</name>
<comment type="similarity">
    <text evidence="10 11">Belongs to the gmhB family.</text>
</comment>
<dbReference type="InterPro" id="IPR023214">
    <property type="entry name" value="HAD_sf"/>
</dbReference>
<dbReference type="InterPro" id="IPR004446">
    <property type="entry name" value="Heptose_bisP_phosphatase"/>
</dbReference>
<keyword evidence="5 14" id="KW-0479">Metal-binding</keyword>
<keyword evidence="8 11" id="KW-0119">Carbohydrate metabolism</keyword>
<dbReference type="GO" id="GO:0046872">
    <property type="term" value="F:metal ion binding"/>
    <property type="evidence" value="ECO:0007669"/>
    <property type="project" value="UniProtKB-KW"/>
</dbReference>
<evidence type="ECO:0000256" key="2">
    <source>
        <dbReference type="ARBA" id="ARBA00004496"/>
    </source>
</evidence>
<evidence type="ECO:0000256" key="11">
    <source>
        <dbReference type="PIRNR" id="PIRNR004682"/>
    </source>
</evidence>
<evidence type="ECO:0000313" key="15">
    <source>
        <dbReference type="EMBL" id="CAA9892537.1"/>
    </source>
</evidence>
<dbReference type="AlphaFoldDB" id="A0A8S0YAT1"/>
<proteinExistence type="inferred from homology"/>
<comment type="cofactor">
    <cofactor evidence="1 14">
        <name>Mg(2+)</name>
        <dbReference type="ChEBI" id="CHEBI:18420"/>
    </cofactor>
</comment>
<dbReference type="InterPro" id="IPR036412">
    <property type="entry name" value="HAD-like_sf"/>
</dbReference>
<gene>
    <name evidence="15" type="primary">gmhB</name>
    <name evidence="15" type="ORF">METHB2_710011</name>
</gene>
<feature type="binding site" evidence="14">
    <location>
        <position position="108"/>
    </location>
    <ligand>
        <name>Zn(2+)</name>
        <dbReference type="ChEBI" id="CHEBI:29105"/>
    </ligand>
</feature>
<evidence type="ECO:0000256" key="8">
    <source>
        <dbReference type="ARBA" id="ARBA00023277"/>
    </source>
</evidence>
<evidence type="ECO:0000256" key="9">
    <source>
        <dbReference type="ARBA" id="ARBA00031828"/>
    </source>
</evidence>
<dbReference type="InterPro" id="IPR006543">
    <property type="entry name" value="Histidinol-phos"/>
</dbReference>
<dbReference type="GO" id="GO:0005737">
    <property type="term" value="C:cytoplasm"/>
    <property type="evidence" value="ECO:0007669"/>
    <property type="project" value="UniProtKB-SubCell"/>
</dbReference>
<evidence type="ECO:0000256" key="3">
    <source>
        <dbReference type="ARBA" id="ARBA00011245"/>
    </source>
</evidence>
<feature type="binding site" evidence="14">
    <location>
        <position position="12"/>
    </location>
    <ligand>
        <name>Mg(2+)</name>
        <dbReference type="ChEBI" id="CHEBI:18420"/>
    </ligand>
</feature>
<protein>
    <recommendedName>
        <fullName evidence="9 11">D,D-heptose 1,7-bisphosphate phosphatase</fullName>
        <ecNumber evidence="11">3.1.3.-</ecNumber>
    </recommendedName>
</protein>
<feature type="site" description="Stabilizes the phosphoryl group" evidence="13">
    <location>
        <position position="52"/>
    </location>
</feature>
<organism evidence="15 16">
    <name type="scientific">Candidatus Methylobacter favarea</name>
    <dbReference type="NCBI Taxonomy" id="2707345"/>
    <lineage>
        <taxon>Bacteria</taxon>
        <taxon>Pseudomonadati</taxon>
        <taxon>Pseudomonadota</taxon>
        <taxon>Gammaproteobacteria</taxon>
        <taxon>Methylococcales</taxon>
        <taxon>Methylococcaceae</taxon>
        <taxon>Methylobacter</taxon>
    </lineage>
</organism>
<comment type="subcellular location">
    <subcellularLocation>
        <location evidence="2 11">Cytoplasm</location>
    </subcellularLocation>
</comment>
<dbReference type="InterPro" id="IPR013954">
    <property type="entry name" value="PNK3P"/>
</dbReference>
<keyword evidence="4 11" id="KW-0963">Cytoplasm</keyword>
<keyword evidence="14" id="KW-0460">Magnesium</keyword>
<sequence>MTKYPALFLDRDGVINIDKGYVHNKENCEFINGIFDLVKRANQHSYKVVVVTNQAGIARGFYTEEQFLGFSEWMKNEFSNHQAFIDKIYFCPHHPVYGQGIYHVSCNCRKPAPGMFQQAQEEFDIDMSKSIMVGNNLSDIEAACAVDVKHRYLFIESKEKHILESDQAQEDPLLFRAITSLDQVNFLSA</sequence>
<dbReference type="NCBIfam" id="TIGR01656">
    <property type="entry name" value="Histidinol-ppas"/>
    <property type="match status" value="1"/>
</dbReference>
<evidence type="ECO:0000256" key="6">
    <source>
        <dbReference type="ARBA" id="ARBA00022801"/>
    </source>
</evidence>